<dbReference type="RefSeq" id="WP_035848443.1">
    <property type="nucleotide sequence ID" value="NZ_KK073874.1"/>
</dbReference>
<dbReference type="EMBL" id="JFBT01000001">
    <property type="protein sequence ID" value="EXG79665.1"/>
    <property type="molecule type" value="Genomic_DNA"/>
</dbReference>
<organism evidence="2 3">
    <name type="scientific">Cryptosporangium arvum DSM 44712</name>
    <dbReference type="NCBI Taxonomy" id="927661"/>
    <lineage>
        <taxon>Bacteria</taxon>
        <taxon>Bacillati</taxon>
        <taxon>Actinomycetota</taxon>
        <taxon>Actinomycetes</taxon>
        <taxon>Cryptosporangiales</taxon>
        <taxon>Cryptosporangiaceae</taxon>
        <taxon>Cryptosporangium</taxon>
    </lineage>
</organism>
<gene>
    <name evidence="2" type="ORF">CryarDRAFT_0708</name>
</gene>
<name>A0A010YHB2_9ACTN</name>
<dbReference type="OrthoDB" id="8082651at2"/>
<feature type="transmembrane region" description="Helical" evidence="1">
    <location>
        <begin position="84"/>
        <end position="105"/>
    </location>
</feature>
<reference evidence="2 3" key="1">
    <citation type="submission" date="2013-07" db="EMBL/GenBank/DDBJ databases">
        <authorList>
            <consortium name="DOE Joint Genome Institute"/>
            <person name="Eisen J."/>
            <person name="Huntemann M."/>
            <person name="Han J."/>
            <person name="Chen A."/>
            <person name="Kyrpides N."/>
            <person name="Mavromatis K."/>
            <person name="Markowitz V."/>
            <person name="Palaniappan K."/>
            <person name="Ivanova N."/>
            <person name="Schaumberg A."/>
            <person name="Pati A."/>
            <person name="Liolios K."/>
            <person name="Nordberg H.P."/>
            <person name="Cantor M.N."/>
            <person name="Hua S.X."/>
            <person name="Woyke T."/>
        </authorList>
    </citation>
    <scope>NUCLEOTIDE SEQUENCE [LARGE SCALE GENOMIC DNA]</scope>
    <source>
        <strain evidence="2 3">DSM 44712</strain>
    </source>
</reference>
<dbReference type="AlphaFoldDB" id="A0A010YHB2"/>
<feature type="transmembrane region" description="Helical" evidence="1">
    <location>
        <begin position="125"/>
        <end position="147"/>
    </location>
</feature>
<keyword evidence="3" id="KW-1185">Reference proteome</keyword>
<dbReference type="HOGENOM" id="CLU_114403_0_0_11"/>
<dbReference type="PATRIC" id="fig|927661.3.peg.694"/>
<evidence type="ECO:0000313" key="3">
    <source>
        <dbReference type="Proteomes" id="UP000021053"/>
    </source>
</evidence>
<keyword evidence="1" id="KW-0812">Transmembrane</keyword>
<feature type="transmembrane region" description="Helical" evidence="1">
    <location>
        <begin position="12"/>
        <end position="35"/>
    </location>
</feature>
<comment type="caution">
    <text evidence="2">The sequence shown here is derived from an EMBL/GenBank/DDBJ whole genome shotgun (WGS) entry which is preliminary data.</text>
</comment>
<accession>A0A010YHB2</accession>
<protein>
    <recommendedName>
        <fullName evidence="4">DUF2269 domain-containing protein</fullName>
    </recommendedName>
</protein>
<proteinExistence type="predicted"/>
<feature type="transmembrane region" description="Helical" evidence="1">
    <location>
        <begin position="47"/>
        <end position="72"/>
    </location>
</feature>
<keyword evidence="1" id="KW-1133">Transmembrane helix</keyword>
<dbReference type="Proteomes" id="UP000021053">
    <property type="component" value="Unassembled WGS sequence"/>
</dbReference>
<sequence length="153" mass="15940">MKLTPRWRKTVLISHVATSVGWLGADAVLVVLGVAGLTGAAGGPDVVYPVAGLIGTVLITPLALAALVTGVVSGLGTKWGLVRYWWVAVKLAVTVVMNVLVLFLLAPGLREAARLGAELPSRDAINLVVAPSVACALLLFTTVLSVAKPWKRR</sequence>
<evidence type="ECO:0000313" key="2">
    <source>
        <dbReference type="EMBL" id="EXG79665.1"/>
    </source>
</evidence>
<keyword evidence="1" id="KW-0472">Membrane</keyword>
<evidence type="ECO:0000256" key="1">
    <source>
        <dbReference type="SAM" id="Phobius"/>
    </source>
</evidence>
<evidence type="ECO:0008006" key="4">
    <source>
        <dbReference type="Google" id="ProtNLM"/>
    </source>
</evidence>